<evidence type="ECO:0000313" key="11">
    <source>
        <dbReference type="Proteomes" id="UP000784294"/>
    </source>
</evidence>
<keyword evidence="7" id="KW-0325">Glycoprotein</keyword>
<evidence type="ECO:0000256" key="2">
    <source>
        <dbReference type="ARBA" id="ARBA00022448"/>
    </source>
</evidence>
<dbReference type="PANTHER" id="PTHR10258">
    <property type="entry name" value="CALCIUM-ACTIVATED POTASSIUM CHANNEL SUBUNIT BETA"/>
    <property type="match status" value="1"/>
</dbReference>
<evidence type="ECO:0000256" key="7">
    <source>
        <dbReference type="ARBA" id="ARBA00023180"/>
    </source>
</evidence>
<dbReference type="GO" id="GO:0015459">
    <property type="term" value="F:potassium channel regulator activity"/>
    <property type="evidence" value="ECO:0007669"/>
    <property type="project" value="TreeGrafter"/>
</dbReference>
<dbReference type="GO" id="GO:0005513">
    <property type="term" value="P:detection of calcium ion"/>
    <property type="evidence" value="ECO:0007669"/>
    <property type="project" value="TreeGrafter"/>
</dbReference>
<sequence>TPDSTLTHLFSSTSKCASSPCQSRREDNINWVDSFNRRLSERPDFTCYLHQNDTSALLLHKLYSRELMLHSLVWPAVVAATSLMLILFTWLLAGCRVWGQDKPLIA</sequence>
<keyword evidence="3 9" id="KW-0812">Transmembrane</keyword>
<evidence type="ECO:0000256" key="6">
    <source>
        <dbReference type="ARBA" id="ARBA00023136"/>
    </source>
</evidence>
<evidence type="ECO:0000256" key="5">
    <source>
        <dbReference type="ARBA" id="ARBA00023065"/>
    </source>
</evidence>
<comment type="caution">
    <text evidence="10">The sequence shown here is derived from an EMBL/GenBank/DDBJ whole genome shotgun (WGS) entry which is preliminary data.</text>
</comment>
<accession>A0A448WHN4</accession>
<keyword evidence="4 9" id="KW-1133">Transmembrane helix</keyword>
<reference evidence="10" key="1">
    <citation type="submission" date="2018-11" db="EMBL/GenBank/DDBJ databases">
        <authorList>
            <consortium name="Pathogen Informatics"/>
        </authorList>
    </citation>
    <scope>NUCLEOTIDE SEQUENCE</scope>
</reference>
<dbReference type="InterPro" id="IPR003930">
    <property type="entry name" value="K_chnl_Ca-activ_BK_bsu"/>
</dbReference>
<dbReference type="GO" id="GO:0015269">
    <property type="term" value="F:calcium-activated potassium channel activity"/>
    <property type="evidence" value="ECO:0007669"/>
    <property type="project" value="InterPro"/>
</dbReference>
<name>A0A448WHN4_9PLAT</name>
<organism evidence="10 11">
    <name type="scientific">Protopolystoma xenopodis</name>
    <dbReference type="NCBI Taxonomy" id="117903"/>
    <lineage>
        <taxon>Eukaryota</taxon>
        <taxon>Metazoa</taxon>
        <taxon>Spiralia</taxon>
        <taxon>Lophotrochozoa</taxon>
        <taxon>Platyhelminthes</taxon>
        <taxon>Monogenea</taxon>
        <taxon>Polyopisthocotylea</taxon>
        <taxon>Polystomatidea</taxon>
        <taxon>Polystomatidae</taxon>
        <taxon>Protopolystoma</taxon>
    </lineage>
</organism>
<dbReference type="Proteomes" id="UP000784294">
    <property type="component" value="Unassembled WGS sequence"/>
</dbReference>
<keyword evidence="11" id="KW-1185">Reference proteome</keyword>
<dbReference type="OrthoDB" id="5962477at2759"/>
<evidence type="ECO:0000256" key="1">
    <source>
        <dbReference type="ARBA" id="ARBA00004141"/>
    </source>
</evidence>
<dbReference type="PANTHER" id="PTHR10258:SF8">
    <property type="entry name" value="CALCIUM-ACTIVATED POTASSIUM CHANNEL BK ALPHA SUBUNIT DOMAIN-CONTAINING PROTEIN"/>
    <property type="match status" value="1"/>
</dbReference>
<dbReference type="EMBL" id="CAAALY010013183">
    <property type="protein sequence ID" value="VEL11895.1"/>
    <property type="molecule type" value="Genomic_DNA"/>
</dbReference>
<evidence type="ECO:0000256" key="4">
    <source>
        <dbReference type="ARBA" id="ARBA00022989"/>
    </source>
</evidence>
<proteinExistence type="predicted"/>
<gene>
    <name evidence="10" type="ORF">PXEA_LOCUS5335</name>
</gene>
<evidence type="ECO:0000313" key="10">
    <source>
        <dbReference type="EMBL" id="VEL11895.1"/>
    </source>
</evidence>
<evidence type="ECO:0000256" key="3">
    <source>
        <dbReference type="ARBA" id="ARBA00022692"/>
    </source>
</evidence>
<evidence type="ECO:0000256" key="9">
    <source>
        <dbReference type="SAM" id="Phobius"/>
    </source>
</evidence>
<comment type="subcellular location">
    <subcellularLocation>
        <location evidence="1">Membrane</location>
        <topology evidence="1">Multi-pass membrane protein</topology>
    </subcellularLocation>
</comment>
<evidence type="ECO:0000256" key="8">
    <source>
        <dbReference type="ARBA" id="ARBA00023303"/>
    </source>
</evidence>
<dbReference type="Pfam" id="PF03185">
    <property type="entry name" value="CaKB"/>
    <property type="match status" value="1"/>
</dbReference>
<keyword evidence="6 9" id="KW-0472">Membrane</keyword>
<feature type="non-terminal residue" evidence="10">
    <location>
        <position position="1"/>
    </location>
</feature>
<keyword evidence="8" id="KW-0407">Ion channel</keyword>
<dbReference type="AlphaFoldDB" id="A0A448WHN4"/>
<dbReference type="GO" id="GO:0008076">
    <property type="term" value="C:voltage-gated potassium channel complex"/>
    <property type="evidence" value="ECO:0007669"/>
    <property type="project" value="TreeGrafter"/>
</dbReference>
<feature type="transmembrane region" description="Helical" evidence="9">
    <location>
        <begin position="72"/>
        <end position="93"/>
    </location>
</feature>
<keyword evidence="5" id="KW-0406">Ion transport</keyword>
<keyword evidence="2" id="KW-0813">Transport</keyword>
<protein>
    <submittedName>
        <fullName evidence="10">Uncharacterized protein</fullName>
    </submittedName>
</protein>